<dbReference type="PANTHER" id="PTHR43175">
    <property type="entry name" value="CARBONIC ANHYDRASE"/>
    <property type="match status" value="1"/>
</dbReference>
<evidence type="ECO:0000256" key="1">
    <source>
        <dbReference type="ARBA" id="ARBA00001947"/>
    </source>
</evidence>
<organism evidence="5">
    <name type="scientific">freshwater metagenome</name>
    <dbReference type="NCBI Taxonomy" id="449393"/>
    <lineage>
        <taxon>unclassified sequences</taxon>
        <taxon>metagenomes</taxon>
        <taxon>ecological metagenomes</taxon>
    </lineage>
</organism>
<dbReference type="SMART" id="SM00947">
    <property type="entry name" value="Pro_CA"/>
    <property type="match status" value="1"/>
</dbReference>
<proteinExistence type="inferred from homology"/>
<keyword evidence="3" id="KW-0479">Metal-binding</keyword>
<evidence type="ECO:0000313" key="5">
    <source>
        <dbReference type="EMBL" id="CAB4612233.1"/>
    </source>
</evidence>
<sequence>MNAFTDLIDANIAYAASFGTGTPGAIPRQRLAVVTCMDCRIDPLAILGLEVGDIHVLRNAGARITPDVLRSLVKSVNQLEVERIAIIQHTDCGAAKITLPDLRKKVLDTTGSDPEGVDFHLIGDQAAALAGDVEIVRSYPYLPVGVIIGGFIYDVATGLLDLQHNAVID</sequence>
<dbReference type="AlphaFoldDB" id="A0A6J6HI78"/>
<dbReference type="InterPro" id="IPR036874">
    <property type="entry name" value="Carbonic_anhydrase_sf"/>
</dbReference>
<name>A0A6J6HI78_9ZZZZ</name>
<gene>
    <name evidence="5" type="ORF">UFOPK1835_01167</name>
</gene>
<dbReference type="Gene3D" id="3.40.1050.10">
    <property type="entry name" value="Carbonic anhydrase"/>
    <property type="match status" value="1"/>
</dbReference>
<reference evidence="5" key="1">
    <citation type="submission" date="2020-05" db="EMBL/GenBank/DDBJ databases">
        <authorList>
            <person name="Chiriac C."/>
            <person name="Salcher M."/>
            <person name="Ghai R."/>
            <person name="Kavagutti S V."/>
        </authorList>
    </citation>
    <scope>NUCLEOTIDE SEQUENCE</scope>
</reference>
<evidence type="ECO:0000256" key="2">
    <source>
        <dbReference type="ARBA" id="ARBA00006217"/>
    </source>
</evidence>
<protein>
    <submittedName>
        <fullName evidence="5">Unannotated protein</fullName>
    </submittedName>
</protein>
<evidence type="ECO:0000256" key="4">
    <source>
        <dbReference type="ARBA" id="ARBA00022833"/>
    </source>
</evidence>
<dbReference type="InterPro" id="IPR001765">
    <property type="entry name" value="Carbonic_anhydrase"/>
</dbReference>
<accession>A0A6J6HI78</accession>
<dbReference type="Pfam" id="PF00484">
    <property type="entry name" value="Pro_CA"/>
    <property type="match status" value="1"/>
</dbReference>
<dbReference type="SUPFAM" id="SSF53056">
    <property type="entry name" value="beta-carbonic anhydrase, cab"/>
    <property type="match status" value="1"/>
</dbReference>
<evidence type="ECO:0000256" key="3">
    <source>
        <dbReference type="ARBA" id="ARBA00022723"/>
    </source>
</evidence>
<comment type="cofactor">
    <cofactor evidence="1">
        <name>Zn(2+)</name>
        <dbReference type="ChEBI" id="CHEBI:29105"/>
    </cofactor>
</comment>
<keyword evidence="4" id="KW-0862">Zinc</keyword>
<comment type="similarity">
    <text evidence="2">Belongs to the beta-class carbonic anhydrase family.</text>
</comment>
<dbReference type="EMBL" id="CAEZUP010000046">
    <property type="protein sequence ID" value="CAB4612233.1"/>
    <property type="molecule type" value="Genomic_DNA"/>
</dbReference>
<dbReference type="PANTHER" id="PTHR43175:SF3">
    <property type="entry name" value="CARBON DISULFIDE HYDROLASE"/>
    <property type="match status" value="1"/>
</dbReference>
<dbReference type="GO" id="GO:0008270">
    <property type="term" value="F:zinc ion binding"/>
    <property type="evidence" value="ECO:0007669"/>
    <property type="project" value="InterPro"/>
</dbReference>
<dbReference type="GO" id="GO:0004089">
    <property type="term" value="F:carbonate dehydratase activity"/>
    <property type="evidence" value="ECO:0007669"/>
    <property type="project" value="InterPro"/>
</dbReference>
<dbReference type="CDD" id="cd03379">
    <property type="entry name" value="beta_CA_cladeD"/>
    <property type="match status" value="1"/>
</dbReference>